<organism evidence="2 3">
    <name type="scientific">Aquipseudomonas ullengensis</name>
    <dbReference type="NCBI Taxonomy" id="2759166"/>
    <lineage>
        <taxon>Bacteria</taxon>
        <taxon>Pseudomonadati</taxon>
        <taxon>Pseudomonadota</taxon>
        <taxon>Gammaproteobacteria</taxon>
        <taxon>Pseudomonadales</taxon>
        <taxon>Pseudomonadaceae</taxon>
        <taxon>Aquipseudomonas</taxon>
    </lineage>
</organism>
<dbReference type="EMBL" id="JACJUD010000005">
    <property type="protein sequence ID" value="MBB2496682.1"/>
    <property type="molecule type" value="Genomic_DNA"/>
</dbReference>
<comment type="caution">
    <text evidence="2">The sequence shown here is derived from an EMBL/GenBank/DDBJ whole genome shotgun (WGS) entry which is preliminary data.</text>
</comment>
<keyword evidence="2" id="KW-0378">Hydrolase</keyword>
<evidence type="ECO:0000313" key="2">
    <source>
        <dbReference type="EMBL" id="MBB2496682.1"/>
    </source>
</evidence>
<evidence type="ECO:0000259" key="1">
    <source>
        <dbReference type="Pfam" id="PF07969"/>
    </source>
</evidence>
<dbReference type="InterPro" id="IPR032466">
    <property type="entry name" value="Metal_Hydrolase"/>
</dbReference>
<dbReference type="SUPFAM" id="SSF51556">
    <property type="entry name" value="Metallo-dependent hydrolases"/>
    <property type="match status" value="1"/>
</dbReference>
<dbReference type="PANTHER" id="PTHR11647">
    <property type="entry name" value="HYDRANTOINASE/DIHYDROPYRIMIDINASE FAMILY MEMBER"/>
    <property type="match status" value="1"/>
</dbReference>
<reference evidence="2 3" key="1">
    <citation type="submission" date="2020-08" db="EMBL/GenBank/DDBJ databases">
        <authorList>
            <person name="Kim C.M."/>
        </authorList>
    </citation>
    <scope>NUCLEOTIDE SEQUENCE [LARGE SCALE GENOMIC DNA]</scope>
    <source>
        <strain evidence="2 3">UL070</strain>
    </source>
</reference>
<evidence type="ECO:0000313" key="3">
    <source>
        <dbReference type="Proteomes" id="UP000542720"/>
    </source>
</evidence>
<gene>
    <name evidence="2" type="ORF">H3H51_16790</name>
</gene>
<dbReference type="GO" id="GO:0016812">
    <property type="term" value="F:hydrolase activity, acting on carbon-nitrogen (but not peptide) bonds, in cyclic amides"/>
    <property type="evidence" value="ECO:0007669"/>
    <property type="project" value="TreeGrafter"/>
</dbReference>
<dbReference type="Gene3D" id="3.20.20.140">
    <property type="entry name" value="Metal-dependent hydrolases"/>
    <property type="match status" value="1"/>
</dbReference>
<dbReference type="Gene3D" id="2.30.40.10">
    <property type="entry name" value="Urease, subunit C, domain 1"/>
    <property type="match status" value="1"/>
</dbReference>
<dbReference type="Pfam" id="PF07969">
    <property type="entry name" value="Amidohydro_3"/>
    <property type="match status" value="1"/>
</dbReference>
<dbReference type="RefSeq" id="WP_183090209.1">
    <property type="nucleotide sequence ID" value="NZ_JACJUD010000005.1"/>
</dbReference>
<dbReference type="SUPFAM" id="SSF51338">
    <property type="entry name" value="Composite domain of metallo-dependent hydrolases"/>
    <property type="match status" value="1"/>
</dbReference>
<dbReference type="AlphaFoldDB" id="A0A7W4QB90"/>
<name>A0A7W4QB90_9GAMM</name>
<keyword evidence="3" id="KW-1185">Reference proteome</keyword>
<dbReference type="GO" id="GO:0005829">
    <property type="term" value="C:cytosol"/>
    <property type="evidence" value="ECO:0007669"/>
    <property type="project" value="TreeGrafter"/>
</dbReference>
<dbReference type="InterPro" id="IPR013108">
    <property type="entry name" value="Amidohydro_3"/>
</dbReference>
<sequence length="578" mass="64437">MNVELLIRNGLLFDGSGAPARQADVLIDHGRVVKIEANSSARGQREIDAAGQWVLPGIIDIHTHYDAEVEAAPGLLESLQHGVTSLVFGNCSLSLAIGDADDMIDLFARVENLPRETLARWLDGKVTWRTPGEYYEHLEQLNLGPNIASFIGHSNLRMAVLGKDRSLTPSTLNWGEKNSLRSLLHEALDAGFLGLSIDMLQWHRWKGAKYNGASSPSHYASFAEFRMLADVLRQRGRILQATPDAGRKYMVPLLASLSHGIGRPSLRMSMLTSLDFTNNRRLGPLTRSLAALINQGLRGNLRFQSLSVPFELWSDGCNTPVFEEMQASACLMNADSAAQRQLLYRDSDWRKQLRREWLSTFGASFHKDLALMRVVACPDQSLVGATFAEIAQRRGQTGVDSFIDLISEFDESIRWHAVIANDRPAELRRFLQNPHIQLGFSDAGAHNRNMAFQNSHLWFLRDCLLNADAMPMEKAVWRVTGELADWFGLEAGHLREGHMADVLVLDPEALKTDLSGPQETTDANFDGAMRMVTRSGKTVRQVIVGGQVVLDQGQVHAEFEQRRFGRLLRCQHQRGVSA</sequence>
<accession>A0A7W4QB90</accession>
<dbReference type="InterPro" id="IPR050378">
    <property type="entry name" value="Metallo-dep_Hydrolases_sf"/>
</dbReference>
<proteinExistence type="predicted"/>
<dbReference type="InterPro" id="IPR011059">
    <property type="entry name" value="Metal-dep_hydrolase_composite"/>
</dbReference>
<dbReference type="Proteomes" id="UP000542720">
    <property type="component" value="Unassembled WGS sequence"/>
</dbReference>
<feature type="domain" description="Amidohydrolase 3" evidence="1">
    <location>
        <begin position="425"/>
        <end position="549"/>
    </location>
</feature>
<dbReference type="PANTHER" id="PTHR11647:SF1">
    <property type="entry name" value="COLLAPSIN RESPONSE MEDIATOR PROTEIN"/>
    <property type="match status" value="1"/>
</dbReference>
<protein>
    <submittedName>
        <fullName evidence="2">Amidohydrolase family protein</fullName>
    </submittedName>
</protein>